<evidence type="ECO:0000313" key="5">
    <source>
        <dbReference type="EMBL" id="WUG95691.1"/>
    </source>
</evidence>
<dbReference type="CDD" id="cd00090">
    <property type="entry name" value="HTH_ARSR"/>
    <property type="match status" value="1"/>
</dbReference>
<dbReference type="InterPro" id="IPR000835">
    <property type="entry name" value="HTH_MarR-typ"/>
</dbReference>
<dbReference type="InterPro" id="IPR036390">
    <property type="entry name" value="WH_DNA-bd_sf"/>
</dbReference>
<dbReference type="Pfam" id="PF12802">
    <property type="entry name" value="MarR_2"/>
    <property type="match status" value="1"/>
</dbReference>
<keyword evidence="2" id="KW-0238">DNA-binding</keyword>
<evidence type="ECO:0000259" key="4">
    <source>
        <dbReference type="SMART" id="SM00347"/>
    </source>
</evidence>
<evidence type="ECO:0000256" key="2">
    <source>
        <dbReference type="ARBA" id="ARBA00023125"/>
    </source>
</evidence>
<dbReference type="InterPro" id="IPR011991">
    <property type="entry name" value="ArsR-like_HTH"/>
</dbReference>
<dbReference type="SUPFAM" id="SSF46785">
    <property type="entry name" value="Winged helix' DNA-binding domain"/>
    <property type="match status" value="1"/>
</dbReference>
<evidence type="ECO:0000256" key="1">
    <source>
        <dbReference type="ARBA" id="ARBA00023015"/>
    </source>
</evidence>
<dbReference type="EMBL" id="CP107906">
    <property type="protein sequence ID" value="WUG95691.1"/>
    <property type="molecule type" value="Genomic_DNA"/>
</dbReference>
<keyword evidence="3" id="KW-0804">Transcription</keyword>
<proteinExistence type="predicted"/>
<evidence type="ECO:0000313" key="6">
    <source>
        <dbReference type="Proteomes" id="UP001341259"/>
    </source>
</evidence>
<reference evidence="5 6" key="1">
    <citation type="submission" date="2022-10" db="EMBL/GenBank/DDBJ databases">
        <title>The complete genomes of actinobacterial strains from the NBC collection.</title>
        <authorList>
            <person name="Joergensen T.S."/>
            <person name="Alvarez Arevalo M."/>
            <person name="Sterndorff E.B."/>
            <person name="Faurdal D."/>
            <person name="Vuksanovic O."/>
            <person name="Mourched A.-S."/>
            <person name="Charusanti P."/>
            <person name="Shaw S."/>
            <person name="Blin K."/>
            <person name="Weber T."/>
        </authorList>
    </citation>
    <scope>NUCLEOTIDE SEQUENCE [LARGE SCALE GENOMIC DNA]</scope>
    <source>
        <strain evidence="5 6">NBC_00456</strain>
    </source>
</reference>
<dbReference type="SMART" id="SM00347">
    <property type="entry name" value="HTH_MARR"/>
    <property type="match status" value="1"/>
</dbReference>
<protein>
    <submittedName>
        <fullName evidence="5">MarR family transcriptional regulator</fullName>
    </submittedName>
</protein>
<evidence type="ECO:0000256" key="3">
    <source>
        <dbReference type="ARBA" id="ARBA00023163"/>
    </source>
</evidence>
<sequence>MRNTPDPAAVGTLLRHVLELLDGDVSKIYEEQGLPEYRPRFSPVIRALLAEGPLSVRDLAAAVGVTHSAASQTAAQMARANLVTHTPDPLDARRRLIDLTPKARALLPQIEAEWEATVAAMAELDAELSMPLGELLGEVAEAVGRRPFRERVAAAYRPPRGGPKP</sequence>
<keyword evidence="6" id="KW-1185">Reference proteome</keyword>
<gene>
    <name evidence="5" type="ORF">OHB29_23135</name>
</gene>
<dbReference type="InterPro" id="IPR036388">
    <property type="entry name" value="WH-like_DNA-bd_sf"/>
</dbReference>
<dbReference type="RefSeq" id="WP_328341247.1">
    <property type="nucleotide sequence ID" value="NZ_CP107906.1"/>
</dbReference>
<organism evidence="5 6">
    <name type="scientific">Streptomyces violaceus</name>
    <name type="common">Streptomyces venezuelae</name>
    <dbReference type="NCBI Taxonomy" id="1936"/>
    <lineage>
        <taxon>Bacteria</taxon>
        <taxon>Bacillati</taxon>
        <taxon>Actinomycetota</taxon>
        <taxon>Actinomycetes</taxon>
        <taxon>Kitasatosporales</taxon>
        <taxon>Streptomycetaceae</taxon>
        <taxon>Streptomyces</taxon>
    </lineage>
</organism>
<dbReference type="Proteomes" id="UP001341259">
    <property type="component" value="Chromosome"/>
</dbReference>
<dbReference type="InterPro" id="IPR039422">
    <property type="entry name" value="MarR/SlyA-like"/>
</dbReference>
<accession>A0ABZ1NV99</accession>
<feature type="domain" description="HTH marR-type" evidence="4">
    <location>
        <begin position="27"/>
        <end position="129"/>
    </location>
</feature>
<keyword evidence="1" id="KW-0805">Transcription regulation</keyword>
<dbReference type="PANTHER" id="PTHR33164:SF64">
    <property type="entry name" value="TRANSCRIPTIONAL REGULATOR SLYA"/>
    <property type="match status" value="1"/>
</dbReference>
<name>A0ABZ1NV99_STRVL</name>
<dbReference type="Gene3D" id="1.10.10.10">
    <property type="entry name" value="Winged helix-like DNA-binding domain superfamily/Winged helix DNA-binding domain"/>
    <property type="match status" value="1"/>
</dbReference>
<dbReference type="PANTHER" id="PTHR33164">
    <property type="entry name" value="TRANSCRIPTIONAL REGULATOR, MARR FAMILY"/>
    <property type="match status" value="1"/>
</dbReference>